<accession>A0A1X1ZI14</accession>
<evidence type="ECO:0000313" key="4">
    <source>
        <dbReference type="Proteomes" id="UP000193529"/>
    </source>
</evidence>
<dbReference type="OrthoDB" id="4745173at2"/>
<proteinExistence type="predicted"/>
<feature type="coiled-coil region" evidence="1">
    <location>
        <begin position="128"/>
        <end position="155"/>
    </location>
</feature>
<evidence type="ECO:0000256" key="2">
    <source>
        <dbReference type="SAM" id="MobiDB-lite"/>
    </source>
</evidence>
<gene>
    <name evidence="3" type="ORF">AWC19_12460</name>
</gene>
<organism evidence="3 4">
    <name type="scientific">Mycobacterium palustre</name>
    <dbReference type="NCBI Taxonomy" id="153971"/>
    <lineage>
        <taxon>Bacteria</taxon>
        <taxon>Bacillati</taxon>
        <taxon>Actinomycetota</taxon>
        <taxon>Actinomycetes</taxon>
        <taxon>Mycobacteriales</taxon>
        <taxon>Mycobacteriaceae</taxon>
        <taxon>Mycobacterium</taxon>
        <taxon>Mycobacterium simiae complex</taxon>
    </lineage>
</organism>
<protein>
    <recommendedName>
        <fullName evidence="5">Tox-REase-5 domain-containing protein</fullName>
    </recommendedName>
</protein>
<evidence type="ECO:0008006" key="5">
    <source>
        <dbReference type="Google" id="ProtNLM"/>
    </source>
</evidence>
<dbReference type="STRING" id="153971.AWC19_12460"/>
<keyword evidence="4" id="KW-1185">Reference proteome</keyword>
<keyword evidence="1" id="KW-0175">Coiled coil</keyword>
<reference evidence="3 4" key="1">
    <citation type="submission" date="2016-01" db="EMBL/GenBank/DDBJ databases">
        <title>The new phylogeny of the genus Mycobacterium.</title>
        <authorList>
            <person name="Tarcisio F."/>
            <person name="Conor M."/>
            <person name="Antonella G."/>
            <person name="Elisabetta G."/>
            <person name="Giulia F.S."/>
            <person name="Sara T."/>
            <person name="Anna F."/>
            <person name="Clotilde B."/>
            <person name="Roberto B."/>
            <person name="Veronica D.S."/>
            <person name="Fabio R."/>
            <person name="Monica P."/>
            <person name="Olivier J."/>
            <person name="Enrico T."/>
            <person name="Nicola S."/>
        </authorList>
    </citation>
    <scope>NUCLEOTIDE SEQUENCE [LARGE SCALE GENOMIC DNA]</scope>
    <source>
        <strain evidence="3 4">DSM 44572</strain>
    </source>
</reference>
<dbReference type="EMBL" id="LQPJ01000111">
    <property type="protein sequence ID" value="ORW22979.1"/>
    <property type="molecule type" value="Genomic_DNA"/>
</dbReference>
<evidence type="ECO:0000313" key="3">
    <source>
        <dbReference type="EMBL" id="ORW22979.1"/>
    </source>
</evidence>
<dbReference type="RefSeq" id="WP_069395821.1">
    <property type="nucleotide sequence ID" value="NZ_LQPJ01000111.1"/>
</dbReference>
<feature type="compositionally biased region" description="Low complexity" evidence="2">
    <location>
        <begin position="168"/>
        <end position="200"/>
    </location>
</feature>
<dbReference type="AlphaFoldDB" id="A0A1X1ZI14"/>
<dbReference type="Proteomes" id="UP000193529">
    <property type="component" value="Unassembled WGS sequence"/>
</dbReference>
<name>A0A1X1ZI14_9MYCO</name>
<sequence length="585" mass="61142">MGLSIADLQEWDPEQITEFAEAAAARARHSREAAQNIPNLSVFTTWHGEASTTAQDALAKTSGKMELSAQDAFKVALGAGHAAQEVAAAKKQLADIFDEANATPAVHIDTKTNTVAPPDTSGWADEDVAKVKAKVEDLQHKITTLMATADKANADLAAVLRAGTGSQSPDAAAQSPDGAAPAQARPTPAPGGADPAGKPPTLEDLMLGRGGQPAGQQPAPGSLPDLLARLNQPAPPGAPAPQLNSAEVESFKAMARETMARDGVPPDQIEARLNAMTANVQQWMNNGGPHYVPPQPHRPPPPGFGEGFGDRWRATEQGIKNLIGQGGPGAPGVLESWEQMLKGTAETVQNPVGAAAGEIANAVGSPNPAYYAGGKAADAAVALPGMLFGGEGAAIAGEVGEIGPGVLETGPAVGPHAPLGFEHLPAYNPWAEQAAMDLNYAFAHGGPTPELSQQLADMSTHYIGDNPDRVVLGKWDGPEGGYIGEARANGGIYFDTGNPTWDALTSGLGTERGDALVWQVNEQFLRDKMESGIPRIEYTVNEQYPSLEAVLQKFPDSFSAKEIEFLVENAPEYGYRRVGNAWVKD</sequence>
<evidence type="ECO:0000256" key="1">
    <source>
        <dbReference type="SAM" id="Coils"/>
    </source>
</evidence>
<feature type="region of interest" description="Disordered" evidence="2">
    <location>
        <begin position="163"/>
        <end position="244"/>
    </location>
</feature>
<comment type="caution">
    <text evidence="3">The sequence shown here is derived from an EMBL/GenBank/DDBJ whole genome shotgun (WGS) entry which is preliminary data.</text>
</comment>